<dbReference type="PANTHER" id="PTHR30126:SF18">
    <property type="entry name" value="LYSR FAMILY TRANSCRIPTIONAL REGULATOR"/>
    <property type="match status" value="1"/>
</dbReference>
<dbReference type="InterPro" id="IPR000847">
    <property type="entry name" value="LysR_HTH_N"/>
</dbReference>
<dbReference type="PANTHER" id="PTHR30126">
    <property type="entry name" value="HTH-TYPE TRANSCRIPTIONAL REGULATOR"/>
    <property type="match status" value="1"/>
</dbReference>
<dbReference type="GO" id="GO:0003700">
    <property type="term" value="F:DNA-binding transcription factor activity"/>
    <property type="evidence" value="ECO:0007669"/>
    <property type="project" value="InterPro"/>
</dbReference>
<sequence length="300" mass="33880">MFSYTELQVIDVVARCESFSAAAEELHKVPSAISYTIRSIEERLAVQLFIRLHRKVELTPAGKFFVEESRKVLKQMESIKLRTQQVANGWCENVTVALDNIVREQQVNQLVRDFYRTFSDVELHLTMEVFNGVWDALADGRADIAIGATTAIPVGGNFAHRDMGTLVWKFVVAPHHPLATVQHPLTVPELAQYPAVCLEDTARTLPKRLTWLMDNQRRIVVPNWHSALQCLRGGLGISIVPSHMAIPLLEKGELIEKELAVKPPVSPCCLAWNKSKMSPAVVWILNYLGDSEKLHQDWIR</sequence>
<dbReference type="NCBIfam" id="NF008294">
    <property type="entry name" value="PRK11074.1"/>
    <property type="match status" value="1"/>
</dbReference>
<name>A0A448TTQ6_9PAST</name>
<dbReference type="PROSITE" id="PS50931">
    <property type="entry name" value="HTH_LYSR"/>
    <property type="match status" value="1"/>
</dbReference>
<dbReference type="SUPFAM" id="SSF53850">
    <property type="entry name" value="Periplasmic binding protein-like II"/>
    <property type="match status" value="1"/>
</dbReference>
<evidence type="ECO:0000259" key="5">
    <source>
        <dbReference type="PROSITE" id="PS50931"/>
    </source>
</evidence>
<proteinExistence type="inferred from homology"/>
<dbReference type="RefSeq" id="WP_126599141.1">
    <property type="nucleotide sequence ID" value="NZ_LR134510.1"/>
</dbReference>
<evidence type="ECO:0000256" key="3">
    <source>
        <dbReference type="ARBA" id="ARBA00023125"/>
    </source>
</evidence>
<dbReference type="Pfam" id="PF00126">
    <property type="entry name" value="HTH_1"/>
    <property type="match status" value="1"/>
</dbReference>
<dbReference type="InterPro" id="IPR005119">
    <property type="entry name" value="LysR_subst-bd"/>
</dbReference>
<evidence type="ECO:0000256" key="1">
    <source>
        <dbReference type="ARBA" id="ARBA00009437"/>
    </source>
</evidence>
<keyword evidence="3" id="KW-0238">DNA-binding</keyword>
<keyword evidence="7" id="KW-1185">Reference proteome</keyword>
<keyword evidence="2" id="KW-0805">Transcription regulation</keyword>
<organism evidence="6 7">
    <name type="scientific">Actinobacillus delphinicola</name>
    <dbReference type="NCBI Taxonomy" id="51161"/>
    <lineage>
        <taxon>Bacteria</taxon>
        <taxon>Pseudomonadati</taxon>
        <taxon>Pseudomonadota</taxon>
        <taxon>Gammaproteobacteria</taxon>
        <taxon>Pasteurellales</taxon>
        <taxon>Pasteurellaceae</taxon>
        <taxon>Actinobacillus</taxon>
    </lineage>
</organism>
<comment type="similarity">
    <text evidence="1">Belongs to the LysR transcriptional regulatory family.</text>
</comment>
<keyword evidence="4" id="KW-0804">Transcription</keyword>
<dbReference type="Gene3D" id="1.10.10.10">
    <property type="entry name" value="Winged helix-like DNA-binding domain superfamily/Winged helix DNA-binding domain"/>
    <property type="match status" value="1"/>
</dbReference>
<dbReference type="SUPFAM" id="SSF46785">
    <property type="entry name" value="Winged helix' DNA-binding domain"/>
    <property type="match status" value="1"/>
</dbReference>
<dbReference type="FunFam" id="1.10.10.10:FF:000001">
    <property type="entry name" value="LysR family transcriptional regulator"/>
    <property type="match status" value="1"/>
</dbReference>
<dbReference type="Pfam" id="PF03466">
    <property type="entry name" value="LysR_substrate"/>
    <property type="match status" value="1"/>
</dbReference>
<dbReference type="GO" id="GO:0000976">
    <property type="term" value="F:transcription cis-regulatory region binding"/>
    <property type="evidence" value="ECO:0007669"/>
    <property type="project" value="TreeGrafter"/>
</dbReference>
<gene>
    <name evidence="6" type="primary">allS</name>
    <name evidence="6" type="ORF">NCTC12871_00765</name>
</gene>
<dbReference type="InterPro" id="IPR036388">
    <property type="entry name" value="WH-like_DNA-bd_sf"/>
</dbReference>
<dbReference type="Proteomes" id="UP000279799">
    <property type="component" value="Chromosome"/>
</dbReference>
<protein>
    <submittedName>
        <fullName evidence="6">Putative transcriptional regulator</fullName>
    </submittedName>
</protein>
<accession>A0A448TTQ6</accession>
<evidence type="ECO:0000256" key="2">
    <source>
        <dbReference type="ARBA" id="ARBA00023015"/>
    </source>
</evidence>
<evidence type="ECO:0000313" key="6">
    <source>
        <dbReference type="EMBL" id="VEJ09316.1"/>
    </source>
</evidence>
<dbReference type="Gene3D" id="3.40.190.290">
    <property type="match status" value="1"/>
</dbReference>
<dbReference type="KEGG" id="adp:NCTC12871_00765"/>
<evidence type="ECO:0000256" key="4">
    <source>
        <dbReference type="ARBA" id="ARBA00023163"/>
    </source>
</evidence>
<evidence type="ECO:0000313" key="7">
    <source>
        <dbReference type="Proteomes" id="UP000279799"/>
    </source>
</evidence>
<dbReference type="OrthoDB" id="5293066at2"/>
<reference evidence="6 7" key="1">
    <citation type="submission" date="2018-12" db="EMBL/GenBank/DDBJ databases">
        <authorList>
            <consortium name="Pathogen Informatics"/>
        </authorList>
    </citation>
    <scope>NUCLEOTIDE SEQUENCE [LARGE SCALE GENOMIC DNA]</scope>
    <source>
        <strain evidence="6 7">NCTC12871</strain>
    </source>
</reference>
<dbReference type="EMBL" id="LR134510">
    <property type="protein sequence ID" value="VEJ09316.1"/>
    <property type="molecule type" value="Genomic_DNA"/>
</dbReference>
<feature type="domain" description="HTH lysR-type" evidence="5">
    <location>
        <begin position="2"/>
        <end position="59"/>
    </location>
</feature>
<dbReference type="InterPro" id="IPR036390">
    <property type="entry name" value="WH_DNA-bd_sf"/>
</dbReference>
<dbReference type="AlphaFoldDB" id="A0A448TTQ6"/>